<keyword evidence="6" id="KW-1185">Reference proteome</keyword>
<organism evidence="5 6">
    <name type="scientific">Mycoplasmopsis columbina SF7</name>
    <dbReference type="NCBI Taxonomy" id="1037410"/>
    <lineage>
        <taxon>Bacteria</taxon>
        <taxon>Bacillati</taxon>
        <taxon>Mycoplasmatota</taxon>
        <taxon>Mycoplasmoidales</taxon>
        <taxon>Metamycoplasmataceae</taxon>
        <taxon>Mycoplasmopsis</taxon>
    </lineage>
</organism>
<reference evidence="5 6" key="1">
    <citation type="journal article" date="2013" name="Genome Announc.">
        <title>Genome Sequence of Mycoplasma columbinum Strain SF7.</title>
        <authorList>
            <person name="Guo Z."/>
            <person name="Xu X."/>
            <person name="Zheng Q."/>
            <person name="Li T."/>
            <person name="Kuang S."/>
            <person name="Zhang Z."/>
            <person name="Chen Y."/>
            <person name="Lu X."/>
            <person name="Zhou R."/>
            <person name="Bi D."/>
            <person name="Jin H."/>
        </authorList>
    </citation>
    <scope>NUCLEOTIDE SEQUENCE [LARGE SCALE GENOMIC DNA]</scope>
    <source>
        <strain evidence="5 6">SF7</strain>
    </source>
</reference>
<dbReference type="AlphaFoldDB" id="F9UKF3"/>
<dbReference type="PROSITE" id="PS50935">
    <property type="entry name" value="SSB"/>
    <property type="match status" value="1"/>
</dbReference>
<dbReference type="PANTHER" id="PTHR10302">
    <property type="entry name" value="SINGLE-STRANDED DNA-BINDING PROTEIN"/>
    <property type="match status" value="1"/>
</dbReference>
<dbReference type="NCBIfam" id="TIGR00621">
    <property type="entry name" value="ssb"/>
    <property type="match status" value="1"/>
</dbReference>
<dbReference type="Gene3D" id="2.40.50.140">
    <property type="entry name" value="Nucleic acid-binding proteins"/>
    <property type="match status" value="1"/>
</dbReference>
<evidence type="ECO:0000313" key="5">
    <source>
        <dbReference type="EMBL" id="EGV00158.1"/>
    </source>
</evidence>
<dbReference type="InterPro" id="IPR011344">
    <property type="entry name" value="ssDNA-bd"/>
</dbReference>
<dbReference type="PANTHER" id="PTHR10302:SF27">
    <property type="entry name" value="SINGLE-STRANDED DNA-BINDING PROTEIN"/>
    <property type="match status" value="1"/>
</dbReference>
<evidence type="ECO:0000256" key="2">
    <source>
        <dbReference type="HAMAP-Rule" id="MF_00984"/>
    </source>
</evidence>
<dbReference type="eggNOG" id="COG0629">
    <property type="taxonomic scope" value="Bacteria"/>
</dbReference>
<dbReference type="PIRSF" id="PIRSF002070">
    <property type="entry name" value="SSB"/>
    <property type="match status" value="1"/>
</dbReference>
<dbReference type="Pfam" id="PF00436">
    <property type="entry name" value="SSB"/>
    <property type="match status" value="1"/>
</dbReference>
<proteinExistence type="inferred from homology"/>
<dbReference type="GO" id="GO:0003697">
    <property type="term" value="F:single-stranded DNA binding"/>
    <property type="evidence" value="ECO:0007669"/>
    <property type="project" value="UniProtKB-UniRule"/>
</dbReference>
<dbReference type="STRING" id="1037410.MCSF7_01821"/>
<dbReference type="CDD" id="cd04496">
    <property type="entry name" value="SSB_OBF"/>
    <property type="match status" value="1"/>
</dbReference>
<dbReference type="InterPro" id="IPR012340">
    <property type="entry name" value="NA-bd_OB-fold"/>
</dbReference>
<evidence type="ECO:0000256" key="1">
    <source>
        <dbReference type="ARBA" id="ARBA00023125"/>
    </source>
</evidence>
<dbReference type="SUPFAM" id="SSF50249">
    <property type="entry name" value="Nucleic acid-binding proteins"/>
    <property type="match status" value="1"/>
</dbReference>
<protein>
    <recommendedName>
        <fullName evidence="2 3">Single-stranded DNA-binding protein</fullName>
        <shortName evidence="2">SSB</shortName>
    </recommendedName>
</protein>
<evidence type="ECO:0000313" key="6">
    <source>
        <dbReference type="Proteomes" id="UP000004978"/>
    </source>
</evidence>
<gene>
    <name evidence="5" type="ORF">MCSF7_01821</name>
</gene>
<dbReference type="InterPro" id="IPR000424">
    <property type="entry name" value="Primosome_PriB/ssb"/>
</dbReference>
<evidence type="ECO:0000256" key="4">
    <source>
        <dbReference type="SAM" id="MobiDB-lite"/>
    </source>
</evidence>
<dbReference type="HAMAP" id="MF_00984">
    <property type="entry name" value="SSB"/>
    <property type="match status" value="1"/>
</dbReference>
<name>F9UKF3_9BACT</name>
<sequence>MNMNKVILIGRISNDVRFFQSPSGVPYVRGVIAINRRNSNNSDITDYLPFIAWRSTAEYVNSYLQKGDLVSVEGSLQSSQYQDKNGQTVRSLDVVVDSIMSLETREVREMRRNKNSSYSQNNSYNNNFKQPLKSNNLPPKMASETEDWNQTSDSEFISGFRLPPITGDDIDD</sequence>
<comment type="subunit">
    <text evidence="2">Homotetramer.</text>
</comment>
<dbReference type="GO" id="GO:0006260">
    <property type="term" value="P:DNA replication"/>
    <property type="evidence" value="ECO:0007669"/>
    <property type="project" value="InterPro"/>
</dbReference>
<feature type="region of interest" description="Disordered" evidence="4">
    <location>
        <begin position="110"/>
        <end position="172"/>
    </location>
</feature>
<comment type="caution">
    <text evidence="5">The sequence shown here is derived from an EMBL/GenBank/DDBJ whole genome shotgun (WGS) entry which is preliminary data.</text>
</comment>
<dbReference type="Proteomes" id="UP000004978">
    <property type="component" value="Unassembled WGS sequence"/>
</dbReference>
<dbReference type="EMBL" id="AFXA01000011">
    <property type="protein sequence ID" value="EGV00158.1"/>
    <property type="molecule type" value="Genomic_DNA"/>
</dbReference>
<dbReference type="GO" id="GO:0009295">
    <property type="term" value="C:nucleoid"/>
    <property type="evidence" value="ECO:0007669"/>
    <property type="project" value="TreeGrafter"/>
</dbReference>
<feature type="compositionally biased region" description="Low complexity" evidence="4">
    <location>
        <begin position="115"/>
        <end position="130"/>
    </location>
</feature>
<evidence type="ECO:0000256" key="3">
    <source>
        <dbReference type="PIRNR" id="PIRNR002070"/>
    </source>
</evidence>
<accession>F9UKF3</accession>
<comment type="caution">
    <text evidence="2">Lacks conserved residue(s) required for the propagation of feature annotation.</text>
</comment>
<keyword evidence="1 2" id="KW-0238">DNA-binding</keyword>